<dbReference type="GO" id="GO:0046872">
    <property type="term" value="F:metal ion binding"/>
    <property type="evidence" value="ECO:0007669"/>
    <property type="project" value="UniProtKB-KW"/>
</dbReference>
<comment type="catalytic activity">
    <reaction evidence="19">
        <text>10-formyltetrahydrofolyl-(gamma-L-Glu)(n) + L-glutamate + ATP = 10-formyltetrahydrofolyl-(gamma-L-Glu)(n+1) + ADP + phosphate + H(+)</text>
        <dbReference type="Rhea" id="RHEA:51904"/>
        <dbReference type="Rhea" id="RHEA-COMP:13088"/>
        <dbReference type="Rhea" id="RHEA-COMP:14300"/>
        <dbReference type="ChEBI" id="CHEBI:15378"/>
        <dbReference type="ChEBI" id="CHEBI:29985"/>
        <dbReference type="ChEBI" id="CHEBI:30616"/>
        <dbReference type="ChEBI" id="CHEBI:43474"/>
        <dbReference type="ChEBI" id="CHEBI:134413"/>
        <dbReference type="ChEBI" id="CHEBI:456216"/>
        <dbReference type="EC" id="6.3.2.17"/>
    </reaction>
</comment>
<dbReference type="Gene3D" id="3.40.1190.10">
    <property type="entry name" value="Mur-like, catalytic domain"/>
    <property type="match status" value="1"/>
</dbReference>
<dbReference type="GO" id="GO:0004326">
    <property type="term" value="F:tetrahydrofolylpolyglutamate synthase activity"/>
    <property type="evidence" value="ECO:0007669"/>
    <property type="project" value="UniProtKB-EC"/>
</dbReference>
<dbReference type="Pfam" id="PF02875">
    <property type="entry name" value="Mur_ligase_C"/>
    <property type="match status" value="1"/>
</dbReference>
<evidence type="ECO:0000256" key="19">
    <source>
        <dbReference type="ARBA" id="ARBA00047808"/>
    </source>
</evidence>
<gene>
    <name evidence="25" type="ORF">FA048_19145</name>
</gene>
<keyword evidence="10" id="KW-0479">Metal-binding</keyword>
<dbReference type="AlphaFoldDB" id="A0A4U1CIL4"/>
<protein>
    <recommendedName>
        <fullName evidence="8">Dihydrofolate synthase/folylpolyglutamate synthase</fullName>
        <ecNumber evidence="6">6.3.2.12</ecNumber>
        <ecNumber evidence="7">6.3.2.17</ecNumber>
    </recommendedName>
    <alternativeName>
        <fullName evidence="17">Folylpoly-gamma-glutamate synthetase-dihydrofolate synthetase</fullName>
    </alternativeName>
    <alternativeName>
        <fullName evidence="15">Folylpolyglutamate synthetase</fullName>
    </alternativeName>
    <alternativeName>
        <fullName evidence="16">Tetrahydrofolylpolyglutamate synthase</fullName>
    </alternativeName>
</protein>
<dbReference type="SUPFAM" id="SSF53244">
    <property type="entry name" value="MurD-like peptide ligases, peptide-binding domain"/>
    <property type="match status" value="1"/>
</dbReference>
<evidence type="ECO:0000256" key="11">
    <source>
        <dbReference type="ARBA" id="ARBA00022741"/>
    </source>
</evidence>
<evidence type="ECO:0000256" key="17">
    <source>
        <dbReference type="ARBA" id="ARBA00032510"/>
    </source>
</evidence>
<keyword evidence="13" id="KW-0460">Magnesium</keyword>
<keyword evidence="11 22" id="KW-0547">Nucleotide-binding</keyword>
<comment type="catalytic activity">
    <reaction evidence="20">
        <text>(6R)-5,10-methylenetetrahydrofolyl-(gamma-L-Glu)(n) + L-glutamate + ATP = (6R)-5,10-methylenetetrahydrofolyl-(gamma-L-Glu)(n+1) + ADP + phosphate + H(+)</text>
        <dbReference type="Rhea" id="RHEA:51912"/>
        <dbReference type="Rhea" id="RHEA-COMP:13257"/>
        <dbReference type="Rhea" id="RHEA-COMP:13258"/>
        <dbReference type="ChEBI" id="CHEBI:15378"/>
        <dbReference type="ChEBI" id="CHEBI:29985"/>
        <dbReference type="ChEBI" id="CHEBI:30616"/>
        <dbReference type="ChEBI" id="CHEBI:43474"/>
        <dbReference type="ChEBI" id="CHEBI:136572"/>
        <dbReference type="ChEBI" id="CHEBI:456216"/>
        <dbReference type="EC" id="6.3.2.17"/>
    </reaction>
</comment>
<evidence type="ECO:0000256" key="5">
    <source>
        <dbReference type="ARBA" id="ARBA00008276"/>
    </source>
</evidence>
<keyword evidence="12 22" id="KW-0067">ATP-binding</keyword>
<dbReference type="GO" id="GO:0046656">
    <property type="term" value="P:folic acid biosynthetic process"/>
    <property type="evidence" value="ECO:0007669"/>
    <property type="project" value="UniProtKB-KW"/>
</dbReference>
<feature type="domain" description="Mur ligase C-terminal" evidence="23">
    <location>
        <begin position="303"/>
        <end position="420"/>
    </location>
</feature>
<evidence type="ECO:0000256" key="10">
    <source>
        <dbReference type="ARBA" id="ARBA00022723"/>
    </source>
</evidence>
<dbReference type="EC" id="6.3.2.12" evidence="6"/>
<evidence type="ECO:0000256" key="16">
    <source>
        <dbReference type="ARBA" id="ARBA00030592"/>
    </source>
</evidence>
<evidence type="ECO:0000256" key="15">
    <source>
        <dbReference type="ARBA" id="ARBA00030048"/>
    </source>
</evidence>
<keyword evidence="26" id="KW-1185">Reference proteome</keyword>
<accession>A0A4U1CIL4</accession>
<comment type="pathway">
    <text evidence="4">Cofactor biosynthesis; tetrahydrofolylpolyglutamate biosynthesis.</text>
</comment>
<dbReference type="InterPro" id="IPR018109">
    <property type="entry name" value="Folylpolyglutamate_synth_CS"/>
</dbReference>
<evidence type="ECO:0000256" key="20">
    <source>
        <dbReference type="ARBA" id="ARBA00049035"/>
    </source>
</evidence>
<evidence type="ECO:0000313" key="26">
    <source>
        <dbReference type="Proteomes" id="UP000309488"/>
    </source>
</evidence>
<evidence type="ECO:0000256" key="4">
    <source>
        <dbReference type="ARBA" id="ARBA00005150"/>
    </source>
</evidence>
<dbReference type="GO" id="GO:0005524">
    <property type="term" value="F:ATP binding"/>
    <property type="evidence" value="ECO:0007669"/>
    <property type="project" value="UniProtKB-KW"/>
</dbReference>
<evidence type="ECO:0000256" key="1">
    <source>
        <dbReference type="ARBA" id="ARBA00001946"/>
    </source>
</evidence>
<evidence type="ECO:0000256" key="3">
    <source>
        <dbReference type="ARBA" id="ARBA00004799"/>
    </source>
</evidence>
<dbReference type="InterPro" id="IPR004101">
    <property type="entry name" value="Mur_ligase_C"/>
</dbReference>
<evidence type="ECO:0000256" key="8">
    <source>
        <dbReference type="ARBA" id="ARBA00019357"/>
    </source>
</evidence>
<evidence type="ECO:0000256" key="6">
    <source>
        <dbReference type="ARBA" id="ARBA00013023"/>
    </source>
</evidence>
<dbReference type="FunFam" id="3.40.1190.10:FF:000011">
    <property type="entry name" value="Folylpolyglutamate synthase/dihydrofolate synthase"/>
    <property type="match status" value="1"/>
</dbReference>
<comment type="cofactor">
    <cofactor evidence="1">
        <name>Mg(2+)</name>
        <dbReference type="ChEBI" id="CHEBI:18420"/>
    </cofactor>
</comment>
<keyword evidence="14" id="KW-0289">Folate biosynthesis</keyword>
<comment type="similarity">
    <text evidence="5 22">Belongs to the folylpolyglutamate synthase family.</text>
</comment>
<dbReference type="EC" id="6.3.2.17" evidence="7"/>
<evidence type="ECO:0000256" key="18">
    <source>
        <dbReference type="ARBA" id="ARBA00047493"/>
    </source>
</evidence>
<evidence type="ECO:0000256" key="12">
    <source>
        <dbReference type="ARBA" id="ARBA00022840"/>
    </source>
</evidence>
<comment type="function">
    <text evidence="2">Functions in two distinct reactions of the de novo folate biosynthetic pathway. Catalyzes the addition of a glutamate residue to dihydropteroate (7,8-dihydropteroate or H2Pte) to form dihydrofolate (7,8-dihydrofolate monoglutamate or H2Pte-Glu). Also catalyzes successive additions of L-glutamate to tetrahydrofolate or 10-formyltetrahydrofolate or 5,10-methylenetetrahydrofolate, leading to folylpolyglutamate derivatives.</text>
</comment>
<dbReference type="Proteomes" id="UP000309488">
    <property type="component" value="Unassembled WGS sequence"/>
</dbReference>
<keyword evidence="9 22" id="KW-0436">Ligase</keyword>
<dbReference type="GO" id="GO:0008841">
    <property type="term" value="F:dihydrofolate synthase activity"/>
    <property type="evidence" value="ECO:0007669"/>
    <property type="project" value="UniProtKB-EC"/>
</dbReference>
<dbReference type="PROSITE" id="PS01012">
    <property type="entry name" value="FOLYLPOLYGLU_SYNT_2"/>
    <property type="match status" value="1"/>
</dbReference>
<evidence type="ECO:0000313" key="25">
    <source>
        <dbReference type="EMBL" id="TKC04580.1"/>
    </source>
</evidence>
<evidence type="ECO:0000256" key="14">
    <source>
        <dbReference type="ARBA" id="ARBA00022909"/>
    </source>
</evidence>
<dbReference type="Pfam" id="PF08245">
    <property type="entry name" value="Mur_ligase_M"/>
    <property type="match status" value="1"/>
</dbReference>
<dbReference type="PANTHER" id="PTHR11136">
    <property type="entry name" value="FOLYLPOLYGLUTAMATE SYNTHASE-RELATED"/>
    <property type="match status" value="1"/>
</dbReference>
<feature type="domain" description="Mur ligase central" evidence="24">
    <location>
        <begin position="93"/>
        <end position="270"/>
    </location>
</feature>
<evidence type="ECO:0000256" key="22">
    <source>
        <dbReference type="PIRNR" id="PIRNR001563"/>
    </source>
</evidence>
<dbReference type="InterPro" id="IPR001645">
    <property type="entry name" value="Folylpolyglutamate_synth"/>
</dbReference>
<dbReference type="RefSeq" id="WP_136844190.1">
    <property type="nucleotide sequence ID" value="NZ_SWBR01000007.1"/>
</dbReference>
<dbReference type="GO" id="GO:0005737">
    <property type="term" value="C:cytoplasm"/>
    <property type="evidence" value="ECO:0007669"/>
    <property type="project" value="TreeGrafter"/>
</dbReference>
<dbReference type="InterPro" id="IPR036615">
    <property type="entry name" value="Mur_ligase_C_dom_sf"/>
</dbReference>
<dbReference type="NCBIfam" id="TIGR01499">
    <property type="entry name" value="folC"/>
    <property type="match status" value="1"/>
</dbReference>
<comment type="caution">
    <text evidence="25">The sequence shown here is derived from an EMBL/GenBank/DDBJ whole genome shotgun (WGS) entry which is preliminary data.</text>
</comment>
<evidence type="ECO:0000256" key="9">
    <source>
        <dbReference type="ARBA" id="ARBA00022598"/>
    </source>
</evidence>
<evidence type="ECO:0000256" key="7">
    <source>
        <dbReference type="ARBA" id="ARBA00013025"/>
    </source>
</evidence>
<evidence type="ECO:0000259" key="23">
    <source>
        <dbReference type="Pfam" id="PF02875"/>
    </source>
</evidence>
<sequence>MTYQQTLDFLYSKLPMFTRVGAVALKKDLHNTIEMCNVLDNPQTKFKSIHVAGTNGKGSTSHMLAAILQQAGYKTGLYTSPHLKDFRERIRINGKMVSKSFVKNFVKTQEAIISSIEPSFFEVTVAMAFDYFAKEKVDIAVIEVGLGGRLDSTNIITPELSVITNISLDHTNILGDTLPEIAIEKAGIIKKKIPVIIGEKHAETINVFKDKAKAENAPIYFAEEELEVKKSNKKGSSLVLDINKNDKVLFPHLTLDLSGTYQQKNILTVIQSVLKLRELGFVIPDEAIYKGLKNVKSITGLQGRWQTLSRNPTVICDTGHNKAGIIEVLKNIENTKYQNLHIVIGMVKDKDIDGVLALLPKKATYYFCQPNLERALPANELAKKAAKHNLKGKTFKSVKEAFQHSKENANPKDLIFVGGSTFVVAEIL</sequence>
<evidence type="ECO:0000256" key="2">
    <source>
        <dbReference type="ARBA" id="ARBA00002714"/>
    </source>
</evidence>
<dbReference type="OrthoDB" id="9809356at2"/>
<dbReference type="EMBL" id="SWBR01000007">
    <property type="protein sequence ID" value="TKC04580.1"/>
    <property type="molecule type" value="Genomic_DNA"/>
</dbReference>
<comment type="catalytic activity">
    <reaction evidence="18">
        <text>(6S)-5,6,7,8-tetrahydrofolyl-(gamma-L-Glu)(n) + L-glutamate + ATP = (6S)-5,6,7,8-tetrahydrofolyl-(gamma-L-Glu)(n+1) + ADP + phosphate + H(+)</text>
        <dbReference type="Rhea" id="RHEA:10580"/>
        <dbReference type="Rhea" id="RHEA-COMP:14738"/>
        <dbReference type="Rhea" id="RHEA-COMP:14740"/>
        <dbReference type="ChEBI" id="CHEBI:15378"/>
        <dbReference type="ChEBI" id="CHEBI:29985"/>
        <dbReference type="ChEBI" id="CHEBI:30616"/>
        <dbReference type="ChEBI" id="CHEBI:43474"/>
        <dbReference type="ChEBI" id="CHEBI:141005"/>
        <dbReference type="ChEBI" id="CHEBI:456216"/>
        <dbReference type="EC" id="6.3.2.17"/>
    </reaction>
</comment>
<dbReference type="InterPro" id="IPR036565">
    <property type="entry name" value="Mur-like_cat_sf"/>
</dbReference>
<reference evidence="25 26" key="1">
    <citation type="submission" date="2019-04" db="EMBL/GenBank/DDBJ databases">
        <title>Pedobacter sp. RP-3-22 sp. nov., isolated from Arctic soil.</title>
        <authorList>
            <person name="Dahal R.H."/>
            <person name="Kim D.-U."/>
        </authorList>
    </citation>
    <scope>NUCLEOTIDE SEQUENCE [LARGE SCALE GENOMIC DNA]</scope>
    <source>
        <strain evidence="25 26">RP-3-22</strain>
    </source>
</reference>
<comment type="catalytic activity">
    <reaction evidence="21">
        <text>7,8-dihydropteroate + L-glutamate + ATP = 7,8-dihydrofolate + ADP + phosphate + H(+)</text>
        <dbReference type="Rhea" id="RHEA:23584"/>
        <dbReference type="ChEBI" id="CHEBI:15378"/>
        <dbReference type="ChEBI" id="CHEBI:17839"/>
        <dbReference type="ChEBI" id="CHEBI:29985"/>
        <dbReference type="ChEBI" id="CHEBI:30616"/>
        <dbReference type="ChEBI" id="CHEBI:43474"/>
        <dbReference type="ChEBI" id="CHEBI:57451"/>
        <dbReference type="ChEBI" id="CHEBI:456216"/>
        <dbReference type="EC" id="6.3.2.12"/>
    </reaction>
</comment>
<dbReference type="InterPro" id="IPR013221">
    <property type="entry name" value="Mur_ligase_cen"/>
</dbReference>
<evidence type="ECO:0000259" key="24">
    <source>
        <dbReference type="Pfam" id="PF08245"/>
    </source>
</evidence>
<evidence type="ECO:0000256" key="21">
    <source>
        <dbReference type="ARBA" id="ARBA00049161"/>
    </source>
</evidence>
<organism evidence="25 26">
    <name type="scientific">Pedobacter polaris</name>
    <dbReference type="NCBI Taxonomy" id="2571273"/>
    <lineage>
        <taxon>Bacteria</taxon>
        <taxon>Pseudomonadati</taxon>
        <taxon>Bacteroidota</taxon>
        <taxon>Sphingobacteriia</taxon>
        <taxon>Sphingobacteriales</taxon>
        <taxon>Sphingobacteriaceae</taxon>
        <taxon>Pedobacter</taxon>
    </lineage>
</organism>
<evidence type="ECO:0000256" key="13">
    <source>
        <dbReference type="ARBA" id="ARBA00022842"/>
    </source>
</evidence>
<dbReference type="PANTHER" id="PTHR11136:SF0">
    <property type="entry name" value="DIHYDROFOLATE SYNTHETASE-RELATED"/>
    <property type="match status" value="1"/>
</dbReference>
<dbReference type="Gene3D" id="3.90.190.20">
    <property type="entry name" value="Mur ligase, C-terminal domain"/>
    <property type="match status" value="1"/>
</dbReference>
<dbReference type="PIRSF" id="PIRSF001563">
    <property type="entry name" value="Folylpolyglu_synth"/>
    <property type="match status" value="1"/>
</dbReference>
<proteinExistence type="inferred from homology"/>
<comment type="pathway">
    <text evidence="3">Cofactor biosynthesis; tetrahydrofolate biosynthesis; 7,8-dihydrofolate from 2-amino-4-hydroxy-6-hydroxymethyl-7,8-dihydropteridine diphosphate and 4-aminobenzoate: step 2/2.</text>
</comment>
<name>A0A4U1CIL4_9SPHI</name>
<dbReference type="SUPFAM" id="SSF53623">
    <property type="entry name" value="MurD-like peptide ligases, catalytic domain"/>
    <property type="match status" value="1"/>
</dbReference>